<gene>
    <name evidence="3" type="ORF">UFOPK1683_00025</name>
</gene>
<keyword evidence="2" id="KW-1133">Transmembrane helix</keyword>
<evidence type="ECO:0000313" key="3">
    <source>
        <dbReference type="EMBL" id="CAB4560126.1"/>
    </source>
</evidence>
<dbReference type="AlphaFoldDB" id="A0A6J6D9Z6"/>
<dbReference type="InterPro" id="IPR021401">
    <property type="entry name" value="DUF3040"/>
</dbReference>
<accession>A0A6J6D9Z6</accession>
<organism evidence="3">
    <name type="scientific">freshwater metagenome</name>
    <dbReference type="NCBI Taxonomy" id="449393"/>
    <lineage>
        <taxon>unclassified sequences</taxon>
        <taxon>metagenomes</taxon>
        <taxon>ecological metagenomes</taxon>
    </lineage>
</organism>
<reference evidence="3" key="1">
    <citation type="submission" date="2020-05" db="EMBL/GenBank/DDBJ databases">
        <authorList>
            <person name="Chiriac C."/>
            <person name="Salcher M."/>
            <person name="Ghai R."/>
            <person name="Kavagutti S V."/>
        </authorList>
    </citation>
    <scope>NUCLEOTIDE SEQUENCE</scope>
</reference>
<feature type="compositionally biased region" description="Basic and acidic residues" evidence="1">
    <location>
        <begin position="114"/>
        <end position="125"/>
    </location>
</feature>
<dbReference type="EMBL" id="CAEZTL010000001">
    <property type="protein sequence ID" value="CAB4560126.1"/>
    <property type="molecule type" value="Genomic_DNA"/>
</dbReference>
<feature type="region of interest" description="Disordered" evidence="1">
    <location>
        <begin position="95"/>
        <end position="125"/>
    </location>
</feature>
<name>A0A6J6D9Z6_9ZZZZ</name>
<protein>
    <submittedName>
        <fullName evidence="3">Unannotated protein</fullName>
    </submittedName>
</protein>
<keyword evidence="2" id="KW-0472">Membrane</keyword>
<proteinExistence type="predicted"/>
<keyword evidence="2" id="KW-0812">Transmembrane</keyword>
<dbReference type="Pfam" id="PF11239">
    <property type="entry name" value="DUF3040"/>
    <property type="match status" value="1"/>
</dbReference>
<feature type="transmembrane region" description="Helical" evidence="2">
    <location>
        <begin position="45"/>
        <end position="64"/>
    </location>
</feature>
<sequence>MALSDRERRLLAEMEAALASDDPRLQSTLSSGDTATILRGKSSSLIKAAALVLIGIATLFSGLISQIPLIGIAGFLVTLTGLVVAIRSLSAPIQGVARSGGKGAPKSGGISSRLQERWDRRSFEE</sequence>
<evidence type="ECO:0000256" key="1">
    <source>
        <dbReference type="SAM" id="MobiDB-lite"/>
    </source>
</evidence>
<evidence type="ECO:0000256" key="2">
    <source>
        <dbReference type="SAM" id="Phobius"/>
    </source>
</evidence>
<feature type="transmembrane region" description="Helical" evidence="2">
    <location>
        <begin position="70"/>
        <end position="89"/>
    </location>
</feature>